<reference evidence="3" key="1">
    <citation type="submission" date="2020-11" db="EMBL/GenBank/DDBJ databases">
        <authorList>
            <person name="Tran Van P."/>
        </authorList>
    </citation>
    <scope>NUCLEOTIDE SEQUENCE</scope>
</reference>
<gene>
    <name evidence="3" type="ORF">TCMB3V08_LOCUS811</name>
</gene>
<name>A0A7R9IW25_TIMCA</name>
<keyword evidence="2" id="KW-1133">Transmembrane helix</keyword>
<sequence length="308" mass="34162">MVMDDSTLGTMVAPSTRKRRSGILNHVVPKMGSETPLESMLANALVVLSSTAEDGKIEVRISSDILIGVYECLHWAAHAHIGLHERELAPVPAIDPSTKAERASSRQSSVFGWTRRIGCGSHYLLLFYFLNQPHLFLSDRSTDGRRRSMWRKNRATPLQRNTGIGKVELEEVNPHLRGGRVENNLGKTPPSSPDRDSNLDLPVLSSRAQHNKRPLRESNPASLARWADTRWRADVMRYCRVARRCVALVAALGVLTVLLLLGAPPTAPPRRYIPPSQAKPDKTRLAPVFTSLDGGSSSKQIHRLSPER</sequence>
<dbReference type="EMBL" id="OE179205">
    <property type="protein sequence ID" value="CAD7568035.1"/>
    <property type="molecule type" value="Genomic_DNA"/>
</dbReference>
<proteinExistence type="predicted"/>
<protein>
    <submittedName>
        <fullName evidence="3">(California timema) hypothetical protein</fullName>
    </submittedName>
</protein>
<accession>A0A7R9IW25</accession>
<feature type="transmembrane region" description="Helical" evidence="2">
    <location>
        <begin position="245"/>
        <end position="263"/>
    </location>
</feature>
<organism evidence="3">
    <name type="scientific">Timema californicum</name>
    <name type="common">California timema</name>
    <name type="synonym">Walking stick</name>
    <dbReference type="NCBI Taxonomy" id="61474"/>
    <lineage>
        <taxon>Eukaryota</taxon>
        <taxon>Metazoa</taxon>
        <taxon>Ecdysozoa</taxon>
        <taxon>Arthropoda</taxon>
        <taxon>Hexapoda</taxon>
        <taxon>Insecta</taxon>
        <taxon>Pterygota</taxon>
        <taxon>Neoptera</taxon>
        <taxon>Polyneoptera</taxon>
        <taxon>Phasmatodea</taxon>
        <taxon>Timematodea</taxon>
        <taxon>Timematoidea</taxon>
        <taxon>Timematidae</taxon>
        <taxon>Timema</taxon>
    </lineage>
</organism>
<evidence type="ECO:0000256" key="2">
    <source>
        <dbReference type="SAM" id="Phobius"/>
    </source>
</evidence>
<keyword evidence="2" id="KW-0472">Membrane</keyword>
<dbReference type="AlphaFoldDB" id="A0A7R9IW25"/>
<evidence type="ECO:0000313" key="3">
    <source>
        <dbReference type="EMBL" id="CAD7568035.1"/>
    </source>
</evidence>
<keyword evidence="2" id="KW-0812">Transmembrane</keyword>
<feature type="region of interest" description="Disordered" evidence="1">
    <location>
        <begin position="173"/>
        <end position="221"/>
    </location>
</feature>
<evidence type="ECO:0000256" key="1">
    <source>
        <dbReference type="SAM" id="MobiDB-lite"/>
    </source>
</evidence>
<feature type="region of interest" description="Disordered" evidence="1">
    <location>
        <begin position="266"/>
        <end position="308"/>
    </location>
</feature>